<comment type="caution">
    <text evidence="4">The sequence shown here is derived from an EMBL/GenBank/DDBJ whole genome shotgun (WGS) entry which is preliminary data.</text>
</comment>
<dbReference type="EMBL" id="PKPP01004293">
    <property type="protein sequence ID" value="PWA65069.1"/>
    <property type="molecule type" value="Genomic_DNA"/>
</dbReference>
<evidence type="ECO:0000259" key="3">
    <source>
        <dbReference type="SMART" id="SM00666"/>
    </source>
</evidence>
<feature type="compositionally biased region" description="Low complexity" evidence="2">
    <location>
        <begin position="155"/>
        <end position="200"/>
    </location>
</feature>
<proteinExistence type="predicted"/>
<keyword evidence="5" id="KW-1185">Reference proteome</keyword>
<feature type="domain" description="PB1" evidence="3">
    <location>
        <begin position="46"/>
        <end position="130"/>
    </location>
</feature>
<evidence type="ECO:0000256" key="2">
    <source>
        <dbReference type="SAM" id="MobiDB-lite"/>
    </source>
</evidence>
<dbReference type="InterPro" id="IPR000270">
    <property type="entry name" value="PB1_dom"/>
</dbReference>
<dbReference type="Pfam" id="PF00564">
    <property type="entry name" value="PB1"/>
    <property type="match status" value="1"/>
</dbReference>
<evidence type="ECO:0000313" key="5">
    <source>
        <dbReference type="Proteomes" id="UP000245207"/>
    </source>
</evidence>
<feature type="coiled-coil region" evidence="1">
    <location>
        <begin position="229"/>
        <end position="267"/>
    </location>
</feature>
<dbReference type="PANTHER" id="PTHR20930">
    <property type="entry name" value="OVARIAN CARCINOMA ANTIGEN CA125-RELATED"/>
    <property type="match status" value="1"/>
</dbReference>
<dbReference type="Proteomes" id="UP000245207">
    <property type="component" value="Unassembled WGS sequence"/>
</dbReference>
<feature type="region of interest" description="Disordered" evidence="2">
    <location>
        <begin position="155"/>
        <end position="211"/>
    </location>
</feature>
<gene>
    <name evidence="4" type="ORF">CTI12_AA338760</name>
</gene>
<accession>A0A2U1MUZ2</accession>
<protein>
    <submittedName>
        <fullName evidence="4">Phox/Bem1p</fullName>
    </submittedName>
</protein>
<reference evidence="4 5" key="1">
    <citation type="journal article" date="2018" name="Mol. Plant">
        <title>The genome of Artemisia annua provides insight into the evolution of Asteraceae family and artemisinin biosynthesis.</title>
        <authorList>
            <person name="Shen Q."/>
            <person name="Zhang L."/>
            <person name="Liao Z."/>
            <person name="Wang S."/>
            <person name="Yan T."/>
            <person name="Shi P."/>
            <person name="Liu M."/>
            <person name="Fu X."/>
            <person name="Pan Q."/>
            <person name="Wang Y."/>
            <person name="Lv Z."/>
            <person name="Lu X."/>
            <person name="Zhang F."/>
            <person name="Jiang W."/>
            <person name="Ma Y."/>
            <person name="Chen M."/>
            <person name="Hao X."/>
            <person name="Li L."/>
            <person name="Tang Y."/>
            <person name="Lv G."/>
            <person name="Zhou Y."/>
            <person name="Sun X."/>
            <person name="Brodelius P.E."/>
            <person name="Rose J.K.C."/>
            <person name="Tang K."/>
        </authorList>
    </citation>
    <scope>NUCLEOTIDE SEQUENCE [LARGE SCALE GENOMIC DNA]</scope>
    <source>
        <strain evidence="5">cv. Huhao1</strain>
        <tissue evidence="4">Leaf</tissue>
    </source>
</reference>
<dbReference type="SMART" id="SM00666">
    <property type="entry name" value="PB1"/>
    <property type="match status" value="1"/>
</dbReference>
<dbReference type="STRING" id="35608.A0A2U1MUZ2"/>
<dbReference type="OrthoDB" id="661148at2759"/>
<sequence length="309" mass="34584">MEKLLVQISIRSCDFGVVHPLAYDFLVHRLGGLKLAFRILFWDYRLIKENVKFGETLRRLTASIDDGILSLNIVMLKEKICRLFSFSSDVVFTMTYVDEDGDVVILATDDDLRDIGRQSLDPLRITVNLSNGTPAESSVETWDYFDTRDINTIPASASSSTETKTTSTTVSATTDPTTTTSTTASTTAVTTTASATTTSSPWQQKSRHNEQKFLQQLQLQQQHFQQLQLQNHHAQVDETMRENTRLLQEEQNKVAREAEAAKMLAEDTRQAGSSQVYHPPPKMYCPTTPQVFAPGPTPTLATTSRCQNL</sequence>
<dbReference type="SUPFAM" id="SSF54277">
    <property type="entry name" value="CAD &amp; PB1 domains"/>
    <property type="match status" value="1"/>
</dbReference>
<name>A0A2U1MUZ2_ARTAN</name>
<dbReference type="PANTHER" id="PTHR20930:SF0">
    <property type="entry name" value="PROTEIN ILRUN"/>
    <property type="match status" value="1"/>
</dbReference>
<dbReference type="AlphaFoldDB" id="A0A2U1MUZ2"/>
<dbReference type="Gene3D" id="3.10.20.90">
    <property type="entry name" value="Phosphatidylinositol 3-kinase Catalytic Subunit, Chain A, domain 1"/>
    <property type="match status" value="1"/>
</dbReference>
<organism evidence="4 5">
    <name type="scientific">Artemisia annua</name>
    <name type="common">Sweet wormwood</name>
    <dbReference type="NCBI Taxonomy" id="35608"/>
    <lineage>
        <taxon>Eukaryota</taxon>
        <taxon>Viridiplantae</taxon>
        <taxon>Streptophyta</taxon>
        <taxon>Embryophyta</taxon>
        <taxon>Tracheophyta</taxon>
        <taxon>Spermatophyta</taxon>
        <taxon>Magnoliopsida</taxon>
        <taxon>eudicotyledons</taxon>
        <taxon>Gunneridae</taxon>
        <taxon>Pentapetalae</taxon>
        <taxon>asterids</taxon>
        <taxon>campanulids</taxon>
        <taxon>Asterales</taxon>
        <taxon>Asteraceae</taxon>
        <taxon>Asteroideae</taxon>
        <taxon>Anthemideae</taxon>
        <taxon>Artemisiinae</taxon>
        <taxon>Artemisia</taxon>
    </lineage>
</organism>
<keyword evidence="1" id="KW-0175">Coiled coil</keyword>
<evidence type="ECO:0000313" key="4">
    <source>
        <dbReference type="EMBL" id="PWA65069.1"/>
    </source>
</evidence>
<evidence type="ECO:0000256" key="1">
    <source>
        <dbReference type="SAM" id="Coils"/>
    </source>
</evidence>